<comment type="similarity">
    <text evidence="1 5">Belongs to the FliD family.</text>
</comment>
<comment type="caution">
    <text evidence="8">The sequence shown here is derived from an EMBL/GenBank/DDBJ whole genome shotgun (WGS) entry which is preliminary data.</text>
</comment>
<dbReference type="Pfam" id="PF02465">
    <property type="entry name" value="FliD_N"/>
    <property type="match status" value="1"/>
</dbReference>
<evidence type="ECO:0000256" key="2">
    <source>
        <dbReference type="ARBA" id="ARBA00011255"/>
    </source>
</evidence>
<organism evidence="8 9">
    <name type="scientific">Paenibacillus aestuarii</name>
    <dbReference type="NCBI Taxonomy" id="516965"/>
    <lineage>
        <taxon>Bacteria</taxon>
        <taxon>Bacillati</taxon>
        <taxon>Bacillota</taxon>
        <taxon>Bacilli</taxon>
        <taxon>Bacillales</taxon>
        <taxon>Paenibacillaceae</taxon>
        <taxon>Paenibacillus</taxon>
    </lineage>
</organism>
<reference evidence="9" key="1">
    <citation type="journal article" date="2019" name="Int. J. Syst. Evol. Microbiol.">
        <title>The Global Catalogue of Microorganisms (GCM) 10K type strain sequencing project: providing services to taxonomists for standard genome sequencing and annotation.</title>
        <authorList>
            <consortium name="The Broad Institute Genomics Platform"/>
            <consortium name="The Broad Institute Genome Sequencing Center for Infectious Disease"/>
            <person name="Wu L."/>
            <person name="Ma J."/>
        </authorList>
    </citation>
    <scope>NUCLEOTIDE SEQUENCE [LARGE SCALE GENOMIC DNA]</scope>
    <source>
        <strain evidence="9">KACC 11904</strain>
    </source>
</reference>
<dbReference type="EMBL" id="JBHSMJ010000011">
    <property type="protein sequence ID" value="MFC5448780.1"/>
    <property type="molecule type" value="Genomic_DNA"/>
</dbReference>
<keyword evidence="5" id="KW-0964">Secreted</keyword>
<evidence type="ECO:0000256" key="1">
    <source>
        <dbReference type="ARBA" id="ARBA00009764"/>
    </source>
</evidence>
<feature type="domain" description="Flagellar hook-associated protein 2 C-terminal" evidence="7">
    <location>
        <begin position="346"/>
        <end position="598"/>
    </location>
</feature>
<keyword evidence="8" id="KW-0969">Cilium</keyword>
<sequence length="607" mass="63713">MTIRIGLNTWGTAPSTMGVNSGMDLSSMINQLMQASNAQKRIPLQQKLQVNQWKQDAYRSINTSLTAFQGQITNLQYSTGWQAQTATSNDPTKVTATATAGTPNATHTVTVNTLASGASVNSTAGITASPGLTGSAVGSLTVTSTNNQFNLTVNGVTKNITVAAGTYSNTATGGTSELSKAVQSAVDQAFGANTAIVSADSSNQLSITPFGSGAIPQVKISATSGSSLTSDLGFQSGGQAYKFDPTATLASQATAGKISSTLTSSGSFQINGQTISFDPTVDTLNSLISKVNQSAANVTMSYDATSDKVVVTTKNTGQSAQISWDATGDKGLLAALKINTATTVKGTDANVTIDGTTTSQSSNNFTFGGVTYNLVSQGSTTVSVANDTTALTKQITDFVNNYNTLINKISTKISEPTYRGYPPLTDDQSSVMTENQLSQYNALAQSGLLKDDDILKQTYNNFRSTVYQTAPGNTTYRALYDIGITTQAYNANDQANAGKLVVDTNKLQAALASNPNEVISIMQNTAQKLNSSILDSVSSIVKRAGSNGSSYDSPIYSLGYQAQTLESQISTAESRLDLEYKRYVTTFTNMDNAIGKSNSQMAYLQKL</sequence>
<gene>
    <name evidence="8" type="primary">fliD</name>
    <name evidence="8" type="ORF">ACFPOG_10935</name>
</gene>
<feature type="domain" description="Flagellar hook-associated protein 2 N-terminal" evidence="6">
    <location>
        <begin position="21"/>
        <end position="117"/>
    </location>
</feature>
<dbReference type="PANTHER" id="PTHR30288">
    <property type="entry name" value="FLAGELLAR CAP/ASSEMBLY PROTEIN FLID"/>
    <property type="match status" value="1"/>
</dbReference>
<dbReference type="PANTHER" id="PTHR30288:SF0">
    <property type="entry name" value="FLAGELLAR HOOK-ASSOCIATED PROTEIN 2"/>
    <property type="match status" value="1"/>
</dbReference>
<name>A0ABW0K5Q7_9BACL</name>
<keyword evidence="8" id="KW-0282">Flagellum</keyword>
<dbReference type="Pfam" id="PF07195">
    <property type="entry name" value="FliD_C"/>
    <property type="match status" value="1"/>
</dbReference>
<evidence type="ECO:0000256" key="4">
    <source>
        <dbReference type="ARBA" id="ARBA00023143"/>
    </source>
</evidence>
<evidence type="ECO:0000313" key="9">
    <source>
        <dbReference type="Proteomes" id="UP001596044"/>
    </source>
</evidence>
<keyword evidence="9" id="KW-1185">Reference proteome</keyword>
<keyword evidence="4 5" id="KW-0975">Bacterial flagellum</keyword>
<dbReference type="InterPro" id="IPR040026">
    <property type="entry name" value="FliD"/>
</dbReference>
<dbReference type="RefSeq" id="WP_270884565.1">
    <property type="nucleotide sequence ID" value="NZ_JAQFVF010000072.1"/>
</dbReference>
<evidence type="ECO:0000259" key="6">
    <source>
        <dbReference type="Pfam" id="PF02465"/>
    </source>
</evidence>
<evidence type="ECO:0000256" key="5">
    <source>
        <dbReference type="RuleBase" id="RU362066"/>
    </source>
</evidence>
<keyword evidence="3" id="KW-0175">Coiled coil</keyword>
<comment type="function">
    <text evidence="5">Required for morphogenesis and for the elongation of the flagellar filament by facilitating polymerization of the flagellin monomers at the tip of growing filament. Forms a capping structure, which prevents flagellin subunits (transported through the central channel of the flagellum) from leaking out without polymerization at the distal end.</text>
</comment>
<dbReference type="InterPro" id="IPR010809">
    <property type="entry name" value="FliD_C"/>
</dbReference>
<protein>
    <recommendedName>
        <fullName evidence="5">Flagellar hook-associated protein 2</fullName>
        <shortName evidence="5">HAP2</shortName>
    </recommendedName>
    <alternativeName>
        <fullName evidence="5">Flagellar cap protein</fullName>
    </alternativeName>
</protein>
<dbReference type="Proteomes" id="UP001596044">
    <property type="component" value="Unassembled WGS sequence"/>
</dbReference>
<keyword evidence="8" id="KW-0966">Cell projection</keyword>
<proteinExistence type="inferred from homology"/>
<accession>A0ABW0K5Q7</accession>
<comment type="subcellular location">
    <subcellularLocation>
        <location evidence="5">Secreted</location>
    </subcellularLocation>
    <subcellularLocation>
        <location evidence="5">Bacterial flagellum</location>
    </subcellularLocation>
</comment>
<evidence type="ECO:0000313" key="8">
    <source>
        <dbReference type="EMBL" id="MFC5448780.1"/>
    </source>
</evidence>
<comment type="subunit">
    <text evidence="2 5">Homopentamer.</text>
</comment>
<evidence type="ECO:0000256" key="3">
    <source>
        <dbReference type="ARBA" id="ARBA00023054"/>
    </source>
</evidence>
<dbReference type="InterPro" id="IPR003481">
    <property type="entry name" value="FliD_N"/>
</dbReference>
<evidence type="ECO:0000259" key="7">
    <source>
        <dbReference type="Pfam" id="PF07195"/>
    </source>
</evidence>